<dbReference type="PANTHER" id="PTHR45036">
    <property type="entry name" value="METHYLTRANSFERASE LIKE 7B"/>
    <property type="match status" value="1"/>
</dbReference>
<dbReference type="OrthoDB" id="540004at2759"/>
<keyword evidence="2" id="KW-1185">Reference proteome</keyword>
<sequence>MKLGNALAILVDLRYAIQTAIWPTFSATFRKPILLLNPVQLSRIFMAHVWTLFGNPTDENGRDVKNILLSNATGVVLDIGSGHGHTVNYLDHQKVTKYIALEPNTLMHDEIRKRATTVGFTETSGTLQILSYGAEDISLIVSALEKPQSVDTLVSILTLCTIPAPASTTRALVDQVLKPGGQFLFYEHVLSPREDVARWQRFWTPIWRRAFDGCCLDRPTHLWLKEMNVWDSKEFWGKEGEEEENLFWHQVGKLIKAPQAS</sequence>
<comment type="caution">
    <text evidence="1">The sequence shown here is derived from an EMBL/GenBank/DDBJ whole genome shotgun (WGS) entry which is preliminary data.</text>
</comment>
<dbReference type="CDD" id="cd02440">
    <property type="entry name" value="AdoMet_MTases"/>
    <property type="match status" value="1"/>
</dbReference>
<dbReference type="InterPro" id="IPR052356">
    <property type="entry name" value="Thiol_S-MT"/>
</dbReference>
<accession>A0A2R6PVK9</accession>
<evidence type="ECO:0000313" key="2">
    <source>
        <dbReference type="Proteomes" id="UP000186601"/>
    </source>
</evidence>
<gene>
    <name evidence="1" type="ORF">PHLCEN_2v4364</name>
</gene>
<dbReference type="EMBL" id="MLYV02000445">
    <property type="protein sequence ID" value="PSR97083.1"/>
    <property type="molecule type" value="Genomic_DNA"/>
</dbReference>
<dbReference type="Proteomes" id="UP000186601">
    <property type="component" value="Unassembled WGS sequence"/>
</dbReference>
<organism evidence="1 2">
    <name type="scientific">Hermanssonia centrifuga</name>
    <dbReference type="NCBI Taxonomy" id="98765"/>
    <lineage>
        <taxon>Eukaryota</taxon>
        <taxon>Fungi</taxon>
        <taxon>Dikarya</taxon>
        <taxon>Basidiomycota</taxon>
        <taxon>Agaricomycotina</taxon>
        <taxon>Agaricomycetes</taxon>
        <taxon>Polyporales</taxon>
        <taxon>Meruliaceae</taxon>
        <taxon>Hermanssonia</taxon>
    </lineage>
</organism>
<dbReference type="Gene3D" id="3.40.50.150">
    <property type="entry name" value="Vaccinia Virus protein VP39"/>
    <property type="match status" value="1"/>
</dbReference>
<reference evidence="1 2" key="1">
    <citation type="submission" date="2018-02" db="EMBL/GenBank/DDBJ databases">
        <title>Genome sequence of the basidiomycete white-rot fungus Phlebia centrifuga.</title>
        <authorList>
            <person name="Granchi Z."/>
            <person name="Peng M."/>
            <person name="de Vries R.P."/>
            <person name="Hilden K."/>
            <person name="Makela M.R."/>
            <person name="Grigoriev I."/>
            <person name="Riley R."/>
        </authorList>
    </citation>
    <scope>NUCLEOTIDE SEQUENCE [LARGE SCALE GENOMIC DNA]</scope>
    <source>
        <strain evidence="1 2">FBCC195</strain>
    </source>
</reference>
<proteinExistence type="predicted"/>
<evidence type="ECO:0000313" key="1">
    <source>
        <dbReference type="EMBL" id="PSR97083.1"/>
    </source>
</evidence>
<dbReference type="SUPFAM" id="SSF53335">
    <property type="entry name" value="S-adenosyl-L-methionine-dependent methyltransferases"/>
    <property type="match status" value="1"/>
</dbReference>
<dbReference type="InterPro" id="IPR029063">
    <property type="entry name" value="SAM-dependent_MTases_sf"/>
</dbReference>
<name>A0A2R6PVK9_9APHY</name>
<protein>
    <recommendedName>
        <fullName evidence="3">S-adenosyl-L-methionine-dependent methyltransferase</fullName>
    </recommendedName>
</protein>
<dbReference type="AlphaFoldDB" id="A0A2R6PVK9"/>
<evidence type="ECO:0008006" key="3">
    <source>
        <dbReference type="Google" id="ProtNLM"/>
    </source>
</evidence>
<dbReference type="STRING" id="98765.A0A2R6PVK9"/>
<dbReference type="Pfam" id="PF13489">
    <property type="entry name" value="Methyltransf_23"/>
    <property type="match status" value="1"/>
</dbReference>
<dbReference type="PANTHER" id="PTHR45036:SF1">
    <property type="entry name" value="METHYLTRANSFERASE LIKE 7A"/>
    <property type="match status" value="1"/>
</dbReference>